<comment type="caution">
    <text evidence="1">The sequence shown here is derived from an EMBL/GenBank/DDBJ whole genome shotgun (WGS) entry which is preliminary data.</text>
</comment>
<dbReference type="Proteomes" id="UP001243375">
    <property type="component" value="Unassembled WGS sequence"/>
</dbReference>
<proteinExistence type="predicted"/>
<accession>A0ACC2XBX5</accession>
<protein>
    <submittedName>
        <fullName evidence="1">Uncharacterized protein</fullName>
    </submittedName>
</protein>
<keyword evidence="2" id="KW-1185">Reference proteome</keyword>
<evidence type="ECO:0000313" key="2">
    <source>
        <dbReference type="Proteomes" id="UP001243375"/>
    </source>
</evidence>
<dbReference type="EMBL" id="JASBWU010000007">
    <property type="protein sequence ID" value="KAJ9120257.1"/>
    <property type="molecule type" value="Genomic_DNA"/>
</dbReference>
<organism evidence="1 2">
    <name type="scientific">Naganishia vaughanmartiniae</name>
    <dbReference type="NCBI Taxonomy" id="1424756"/>
    <lineage>
        <taxon>Eukaryota</taxon>
        <taxon>Fungi</taxon>
        <taxon>Dikarya</taxon>
        <taxon>Basidiomycota</taxon>
        <taxon>Agaricomycotina</taxon>
        <taxon>Tremellomycetes</taxon>
        <taxon>Filobasidiales</taxon>
        <taxon>Filobasidiaceae</taxon>
        <taxon>Naganishia</taxon>
    </lineage>
</organism>
<gene>
    <name evidence="1" type="ORF">QFC22_003157</name>
</gene>
<reference evidence="1" key="1">
    <citation type="submission" date="2023-04" db="EMBL/GenBank/DDBJ databases">
        <title>Draft Genome sequencing of Naganishia species isolated from polar environments using Oxford Nanopore Technology.</title>
        <authorList>
            <person name="Leo P."/>
            <person name="Venkateswaran K."/>
        </authorList>
    </citation>
    <scope>NUCLEOTIDE SEQUENCE</scope>
    <source>
        <strain evidence="1">MNA-CCFEE 5425</strain>
    </source>
</reference>
<evidence type="ECO:0000313" key="1">
    <source>
        <dbReference type="EMBL" id="KAJ9120257.1"/>
    </source>
</evidence>
<name>A0ACC2XBX5_9TREE</name>
<sequence length="184" mass="20231">MSIPPYVTTLDVPLSSPFSGNGTLLDSRWGYGNTSSSSSSSQFVNGTRRVPPPGYRLKGVFPQKVHLGNIADLEEIDDVEEDTNDIDNDDADDDDDDENEYEYDQDAYEQYDYAFEYYSQQQMWRRGGWLEPSLGRVVVCGVVVLGGLSGLGAVRTAWNFIEGGGLGSGYVIALDPVINNTFSC</sequence>